<dbReference type="EMBL" id="CP014639">
    <property type="protein sequence ID" value="ANH78609.1"/>
    <property type="molecule type" value="Genomic_DNA"/>
</dbReference>
<feature type="transmembrane region" description="Helical" evidence="3">
    <location>
        <begin position="248"/>
        <end position="273"/>
    </location>
</feature>
<protein>
    <submittedName>
        <fullName evidence="4">Uncharacterized protein</fullName>
    </submittedName>
</protein>
<feature type="compositionally biased region" description="Polar residues" evidence="2">
    <location>
        <begin position="37"/>
        <end position="60"/>
    </location>
</feature>
<dbReference type="Proteomes" id="UP000078162">
    <property type="component" value="Chromosome"/>
</dbReference>
<sequence length="479" mass="49724">MSLSSSSGPDSTKNILAQVLASTPQTVPQQDKLAGNETKQVQQTRSGKNTEMQSDTTISGTAGKDNVKTTTEVESLEQQGLAAGKETQGKESAATTISTSISSNKALMQSALEEANKTLENSMASLESLDAKQLQEVQDIVFAAISGKTEIKNASLETPNLPKPGIAPRKEVMEIGLALAKAIASLGEATRSALSNYASTQAQTDASNKMSLEKQGLKIDKEREEYQKTKELQEQAGNDKTLDTVNTVMMAVSITLAVISVVVALVTCGIGLVGTVAAAGVAAGAGAAAATTTAASVATQVTIQAVVQAVKTAVVQAVKLAIQTAIKALVKQGIKAFIKTLIKSIAKAISKAVTKIFSKGTNIISKAFPRLSKVLGNLTSKWVGIGMGIATAVPAAVKGIGDLNLANVQQELAQIQKEVGKLTAQSEMMKMFTQFWVQASRIAAKQTGQSDEMSQQAVKLAGQITKAFTAISAGLASAV</sequence>
<feature type="compositionally biased region" description="Polar residues" evidence="2">
    <location>
        <begin position="68"/>
        <end position="78"/>
    </location>
</feature>
<dbReference type="OrthoDB" id="19202at2"/>
<evidence type="ECO:0000256" key="1">
    <source>
        <dbReference type="SAM" id="Coils"/>
    </source>
</evidence>
<dbReference type="STRING" id="1806891.Cs308_0438"/>
<keyword evidence="3" id="KW-1133">Transmembrane helix</keyword>
<accession>A0A1A9HUE4</accession>
<proteinExistence type="predicted"/>
<keyword evidence="3" id="KW-0812">Transmembrane</keyword>
<dbReference type="KEGG" id="csaz:Cs308_0438"/>
<dbReference type="PATRIC" id="fig|1806891.3.peg.429"/>
<evidence type="ECO:0000313" key="5">
    <source>
        <dbReference type="Proteomes" id="UP000078162"/>
    </source>
</evidence>
<evidence type="ECO:0000256" key="2">
    <source>
        <dbReference type="SAM" id="MobiDB-lite"/>
    </source>
</evidence>
<keyword evidence="1" id="KW-0175">Coiled coil</keyword>
<feature type="compositionally biased region" description="Polar residues" evidence="2">
    <location>
        <begin position="1"/>
        <end position="29"/>
    </location>
</feature>
<organism evidence="4 5">
    <name type="scientific">Candidatus Chlamydia sanziniae</name>
    <dbReference type="NCBI Taxonomy" id="1806891"/>
    <lineage>
        <taxon>Bacteria</taxon>
        <taxon>Pseudomonadati</taxon>
        <taxon>Chlamydiota</taxon>
        <taxon>Chlamydiia</taxon>
        <taxon>Chlamydiales</taxon>
        <taxon>Chlamydiaceae</taxon>
        <taxon>Chlamydia/Chlamydophila group</taxon>
        <taxon>Chlamydia</taxon>
    </lineage>
</organism>
<keyword evidence="5" id="KW-1185">Reference proteome</keyword>
<gene>
    <name evidence="4" type="ORF">Cs308_0438</name>
</gene>
<dbReference type="RefSeq" id="WP_066482018.1">
    <property type="nucleotide sequence ID" value="NZ_CP014639.1"/>
</dbReference>
<feature type="coiled-coil region" evidence="1">
    <location>
        <begin position="212"/>
        <end position="239"/>
    </location>
</feature>
<name>A0A1A9HUE4_9CHLA</name>
<evidence type="ECO:0000256" key="3">
    <source>
        <dbReference type="SAM" id="Phobius"/>
    </source>
</evidence>
<reference evidence="4 5" key="1">
    <citation type="submission" date="2016-03" db="EMBL/GenBank/DDBJ databases">
        <title>Culture-independent genomics supports pathogen discovery for uncultivable bacteria within the genus Chlamydia.</title>
        <authorList>
            <person name="Taylor-Brown A."/>
            <person name="Bachmann N.L."/>
            <person name="Borel N."/>
            <person name="Polkinghorne A."/>
        </authorList>
    </citation>
    <scope>NUCLEOTIDE SEQUENCE [LARGE SCALE GENOMIC DNA]</scope>
    <source>
        <strain evidence="4 5">2742-308</strain>
    </source>
</reference>
<evidence type="ECO:0000313" key="4">
    <source>
        <dbReference type="EMBL" id="ANH78609.1"/>
    </source>
</evidence>
<dbReference type="AlphaFoldDB" id="A0A1A9HUE4"/>
<feature type="region of interest" description="Disordered" evidence="2">
    <location>
        <begin position="1"/>
        <end position="94"/>
    </location>
</feature>
<keyword evidence="3" id="KW-0472">Membrane</keyword>